<comment type="caution">
    <text evidence="2">The sequence shown here is derived from an EMBL/GenBank/DDBJ whole genome shotgun (WGS) entry which is preliminary data.</text>
</comment>
<dbReference type="Proteomes" id="UP000324632">
    <property type="component" value="Chromosome 3"/>
</dbReference>
<evidence type="ECO:0000256" key="1">
    <source>
        <dbReference type="SAM" id="MobiDB-lite"/>
    </source>
</evidence>
<evidence type="ECO:0000313" key="2">
    <source>
        <dbReference type="EMBL" id="KAA0723577.1"/>
    </source>
</evidence>
<evidence type="ECO:0000313" key="3">
    <source>
        <dbReference type="Proteomes" id="UP000324632"/>
    </source>
</evidence>
<feature type="compositionally biased region" description="Low complexity" evidence="1">
    <location>
        <begin position="1"/>
        <end position="11"/>
    </location>
</feature>
<protein>
    <submittedName>
        <fullName evidence="2">Uncharacterized protein</fullName>
    </submittedName>
</protein>
<name>A0A5A9PS34_9TELE</name>
<feature type="compositionally biased region" description="Low complexity" evidence="1">
    <location>
        <begin position="71"/>
        <end position="80"/>
    </location>
</feature>
<organism evidence="2 3">
    <name type="scientific">Triplophysa tibetana</name>
    <dbReference type="NCBI Taxonomy" id="1572043"/>
    <lineage>
        <taxon>Eukaryota</taxon>
        <taxon>Metazoa</taxon>
        <taxon>Chordata</taxon>
        <taxon>Craniata</taxon>
        <taxon>Vertebrata</taxon>
        <taxon>Euteleostomi</taxon>
        <taxon>Actinopterygii</taxon>
        <taxon>Neopterygii</taxon>
        <taxon>Teleostei</taxon>
        <taxon>Ostariophysi</taxon>
        <taxon>Cypriniformes</taxon>
        <taxon>Nemacheilidae</taxon>
        <taxon>Triplophysa</taxon>
    </lineage>
</organism>
<accession>A0A5A9PS34</accession>
<dbReference type="AlphaFoldDB" id="A0A5A9PS34"/>
<feature type="region of interest" description="Disordered" evidence="1">
    <location>
        <begin position="51"/>
        <end position="108"/>
    </location>
</feature>
<reference evidence="2 3" key="1">
    <citation type="journal article" date="2019" name="Mol. Ecol. Resour.">
        <title>Chromosome-level genome assembly of Triplophysa tibetana, a fish adapted to the harsh high-altitude environment of the Tibetan Plateau.</title>
        <authorList>
            <person name="Yang X."/>
            <person name="Liu H."/>
            <person name="Ma Z."/>
            <person name="Zou Y."/>
            <person name="Zou M."/>
            <person name="Mao Y."/>
            <person name="Li X."/>
            <person name="Wang H."/>
            <person name="Chen T."/>
            <person name="Wang W."/>
            <person name="Yang R."/>
        </authorList>
    </citation>
    <scope>NUCLEOTIDE SEQUENCE [LARGE SCALE GENOMIC DNA]</scope>
    <source>
        <strain evidence="2">TTIB1903HZAU</strain>
        <tissue evidence="2">Muscle</tissue>
    </source>
</reference>
<sequence length="166" mass="18385">MLSQQQLRRSPSPSPPSDLACCSFQRGVSEDRTEERAFFLPTVAARLSVISKSRPGGKRACESAPGAVYQSRSRSGAELSSSRDLRAETPKKKPERETCRGGNSKRPGARQMWQKHLACMHQPMNDAPVGTDEPRQVSLRTQICRPLPSLFPSFCPSFCLSRGLHE</sequence>
<feature type="compositionally biased region" description="Basic and acidic residues" evidence="1">
    <location>
        <begin position="81"/>
        <end position="99"/>
    </location>
</feature>
<dbReference type="EMBL" id="SOYY01000003">
    <property type="protein sequence ID" value="KAA0723577.1"/>
    <property type="molecule type" value="Genomic_DNA"/>
</dbReference>
<keyword evidence="3" id="KW-1185">Reference proteome</keyword>
<proteinExistence type="predicted"/>
<feature type="region of interest" description="Disordered" evidence="1">
    <location>
        <begin position="1"/>
        <end position="22"/>
    </location>
</feature>
<gene>
    <name evidence="2" type="ORF">E1301_Tti003308</name>
</gene>